<name>A0A0E9RI55_ANGAN</name>
<sequence length="48" mass="5603">MPLTILYISNTSNLCVVLLMLTFLLVCQFQKWFFLLNFAFKASLPETE</sequence>
<evidence type="ECO:0000313" key="2">
    <source>
        <dbReference type="EMBL" id="JAH28821.1"/>
    </source>
</evidence>
<organism evidence="2">
    <name type="scientific">Anguilla anguilla</name>
    <name type="common">European freshwater eel</name>
    <name type="synonym">Muraena anguilla</name>
    <dbReference type="NCBI Taxonomy" id="7936"/>
    <lineage>
        <taxon>Eukaryota</taxon>
        <taxon>Metazoa</taxon>
        <taxon>Chordata</taxon>
        <taxon>Craniata</taxon>
        <taxon>Vertebrata</taxon>
        <taxon>Euteleostomi</taxon>
        <taxon>Actinopterygii</taxon>
        <taxon>Neopterygii</taxon>
        <taxon>Teleostei</taxon>
        <taxon>Anguilliformes</taxon>
        <taxon>Anguillidae</taxon>
        <taxon>Anguilla</taxon>
    </lineage>
</organism>
<proteinExistence type="predicted"/>
<dbReference type="AlphaFoldDB" id="A0A0E9RI55"/>
<protein>
    <submittedName>
        <fullName evidence="2">Uncharacterized protein</fullName>
    </submittedName>
</protein>
<reference evidence="2" key="2">
    <citation type="journal article" date="2015" name="Fish Shellfish Immunol.">
        <title>Early steps in the European eel (Anguilla anguilla)-Vibrio vulnificus interaction in the gills: Role of the RtxA13 toxin.</title>
        <authorList>
            <person name="Callol A."/>
            <person name="Pajuelo D."/>
            <person name="Ebbesson L."/>
            <person name="Teles M."/>
            <person name="MacKenzie S."/>
            <person name="Amaro C."/>
        </authorList>
    </citation>
    <scope>NUCLEOTIDE SEQUENCE</scope>
</reference>
<keyword evidence="1" id="KW-0472">Membrane</keyword>
<reference evidence="2" key="1">
    <citation type="submission" date="2014-11" db="EMBL/GenBank/DDBJ databases">
        <authorList>
            <person name="Amaro Gonzalez C."/>
        </authorList>
    </citation>
    <scope>NUCLEOTIDE SEQUENCE</scope>
</reference>
<dbReference type="EMBL" id="GBXM01079756">
    <property type="protein sequence ID" value="JAH28821.1"/>
    <property type="molecule type" value="Transcribed_RNA"/>
</dbReference>
<keyword evidence="1" id="KW-0812">Transmembrane</keyword>
<feature type="transmembrane region" description="Helical" evidence="1">
    <location>
        <begin position="6"/>
        <end position="27"/>
    </location>
</feature>
<accession>A0A0E9RI55</accession>
<evidence type="ECO:0000256" key="1">
    <source>
        <dbReference type="SAM" id="Phobius"/>
    </source>
</evidence>
<keyword evidence="1" id="KW-1133">Transmembrane helix</keyword>